<reference evidence="1" key="1">
    <citation type="submission" date="2022-02" db="EMBL/GenBank/DDBJ databases">
        <title>Coral-associated bacteria.</title>
        <authorList>
            <person name="Tang K."/>
            <person name="Wang X."/>
        </authorList>
    </citation>
    <scope>NUCLEOTIDE SEQUENCE</scope>
    <source>
        <strain evidence="1">SCSIO 43006</strain>
    </source>
</reference>
<evidence type="ECO:0000313" key="2">
    <source>
        <dbReference type="Proteomes" id="UP001055658"/>
    </source>
</evidence>
<dbReference type="SUPFAM" id="SSF53254">
    <property type="entry name" value="Phosphoglycerate mutase-like"/>
    <property type="match status" value="1"/>
</dbReference>
<dbReference type="Proteomes" id="UP001055658">
    <property type="component" value="Chromosome"/>
</dbReference>
<gene>
    <name evidence="1" type="ORF">MJO52_06305</name>
</gene>
<dbReference type="InterPro" id="IPR050275">
    <property type="entry name" value="PGM_Phosphatase"/>
</dbReference>
<dbReference type="InterPro" id="IPR029033">
    <property type="entry name" value="His_PPase_superfam"/>
</dbReference>
<protein>
    <submittedName>
        <fullName evidence="1">Histidine phosphatase family protein</fullName>
    </submittedName>
</protein>
<dbReference type="RefSeq" id="WP_252085098.1">
    <property type="nucleotide sequence ID" value="NZ_CP092418.1"/>
</dbReference>
<dbReference type="PANTHER" id="PTHR48100:SF1">
    <property type="entry name" value="HISTIDINE PHOSPHATASE FAMILY PROTEIN-RELATED"/>
    <property type="match status" value="1"/>
</dbReference>
<organism evidence="1 2">
    <name type="scientific">Microbulbifer variabilis</name>
    <dbReference type="NCBI Taxonomy" id="266805"/>
    <lineage>
        <taxon>Bacteria</taxon>
        <taxon>Pseudomonadati</taxon>
        <taxon>Pseudomonadota</taxon>
        <taxon>Gammaproteobacteria</taxon>
        <taxon>Cellvibrionales</taxon>
        <taxon>Microbulbiferaceae</taxon>
        <taxon>Microbulbifer</taxon>
    </lineage>
</organism>
<proteinExistence type="predicted"/>
<name>A0ABY4VEK5_9GAMM</name>
<keyword evidence="2" id="KW-1185">Reference proteome</keyword>
<dbReference type="Gene3D" id="3.40.50.1240">
    <property type="entry name" value="Phosphoglycerate mutase-like"/>
    <property type="match status" value="1"/>
</dbReference>
<dbReference type="EMBL" id="CP092418">
    <property type="protein sequence ID" value="USD22744.1"/>
    <property type="molecule type" value="Genomic_DNA"/>
</dbReference>
<evidence type="ECO:0000313" key="1">
    <source>
        <dbReference type="EMBL" id="USD22744.1"/>
    </source>
</evidence>
<sequence>MIKILLARHGEAEKGPLIPDPTLTTLGHKQASTLAQSFTENTDLNIVSSPKLRTQQTAQPLAEKWRKIVTLENRVSEIPTPKGVTLQQRLPWLRSLLDQNWDPNNTQQKKWRDGIIHYLLSVQEDTIVFCHFMVINSVVAHVLDNSKIQQFRPDYTSITELKLLNEKLNLVRLGSDRIKPIL</sequence>
<dbReference type="CDD" id="cd07067">
    <property type="entry name" value="HP_PGM_like"/>
    <property type="match status" value="1"/>
</dbReference>
<dbReference type="SMART" id="SM00855">
    <property type="entry name" value="PGAM"/>
    <property type="match status" value="1"/>
</dbReference>
<dbReference type="PANTHER" id="PTHR48100">
    <property type="entry name" value="BROAD-SPECIFICITY PHOSPHATASE YOR283W-RELATED"/>
    <property type="match status" value="1"/>
</dbReference>
<accession>A0ABY4VEK5</accession>
<dbReference type="InterPro" id="IPR013078">
    <property type="entry name" value="His_Pase_superF_clade-1"/>
</dbReference>
<dbReference type="Pfam" id="PF00300">
    <property type="entry name" value="His_Phos_1"/>
    <property type="match status" value="1"/>
</dbReference>